<dbReference type="EMBL" id="GBXM01060088">
    <property type="protein sequence ID" value="JAH48489.1"/>
    <property type="molecule type" value="Transcribed_RNA"/>
</dbReference>
<accession>A0A0E9T4E6</accession>
<protein>
    <submittedName>
        <fullName evidence="1">Uncharacterized protein</fullName>
    </submittedName>
</protein>
<organism evidence="1">
    <name type="scientific">Anguilla anguilla</name>
    <name type="common">European freshwater eel</name>
    <name type="synonym">Muraena anguilla</name>
    <dbReference type="NCBI Taxonomy" id="7936"/>
    <lineage>
        <taxon>Eukaryota</taxon>
        <taxon>Metazoa</taxon>
        <taxon>Chordata</taxon>
        <taxon>Craniata</taxon>
        <taxon>Vertebrata</taxon>
        <taxon>Euteleostomi</taxon>
        <taxon>Actinopterygii</taxon>
        <taxon>Neopterygii</taxon>
        <taxon>Teleostei</taxon>
        <taxon>Anguilliformes</taxon>
        <taxon>Anguillidae</taxon>
        <taxon>Anguilla</taxon>
    </lineage>
</organism>
<reference evidence="1" key="2">
    <citation type="journal article" date="2015" name="Fish Shellfish Immunol.">
        <title>Early steps in the European eel (Anguilla anguilla)-Vibrio vulnificus interaction in the gills: Role of the RtxA13 toxin.</title>
        <authorList>
            <person name="Callol A."/>
            <person name="Pajuelo D."/>
            <person name="Ebbesson L."/>
            <person name="Teles M."/>
            <person name="MacKenzie S."/>
            <person name="Amaro C."/>
        </authorList>
    </citation>
    <scope>NUCLEOTIDE SEQUENCE</scope>
</reference>
<reference evidence="1" key="1">
    <citation type="submission" date="2014-11" db="EMBL/GenBank/DDBJ databases">
        <authorList>
            <person name="Amaro Gonzalez C."/>
        </authorList>
    </citation>
    <scope>NUCLEOTIDE SEQUENCE</scope>
</reference>
<proteinExistence type="predicted"/>
<sequence length="28" mass="3459">MQWQAGGSQQHLAWSFLQTLWNRTQIWR</sequence>
<evidence type="ECO:0000313" key="1">
    <source>
        <dbReference type="EMBL" id="JAH48489.1"/>
    </source>
</evidence>
<dbReference type="AlphaFoldDB" id="A0A0E9T4E6"/>
<name>A0A0E9T4E6_ANGAN</name>